<organism evidence="22 23">
    <name type="scientific">Bagarius yarrelli</name>
    <name type="common">Goonch</name>
    <name type="synonym">Bagrus yarrelli</name>
    <dbReference type="NCBI Taxonomy" id="175774"/>
    <lineage>
        <taxon>Eukaryota</taxon>
        <taxon>Metazoa</taxon>
        <taxon>Chordata</taxon>
        <taxon>Craniata</taxon>
        <taxon>Vertebrata</taxon>
        <taxon>Euteleostomi</taxon>
        <taxon>Actinopterygii</taxon>
        <taxon>Neopterygii</taxon>
        <taxon>Teleostei</taxon>
        <taxon>Ostariophysi</taxon>
        <taxon>Siluriformes</taxon>
        <taxon>Sisoridae</taxon>
        <taxon>Sisorinae</taxon>
        <taxon>Bagarius</taxon>
    </lineage>
</organism>
<evidence type="ECO:0000256" key="2">
    <source>
        <dbReference type="ARBA" id="ARBA00004536"/>
    </source>
</evidence>
<evidence type="ECO:0000256" key="8">
    <source>
        <dbReference type="ARBA" id="ARBA00022737"/>
    </source>
</evidence>
<protein>
    <recommendedName>
        <fullName evidence="16">Cadherin-20</fullName>
    </recommendedName>
</protein>
<dbReference type="PRINTS" id="PR00205">
    <property type="entry name" value="CADHERIN"/>
</dbReference>
<dbReference type="PROSITE" id="PS00232">
    <property type="entry name" value="CADHERIN_1"/>
    <property type="match status" value="1"/>
</dbReference>
<evidence type="ECO:0000256" key="10">
    <source>
        <dbReference type="ARBA" id="ARBA00022889"/>
    </source>
</evidence>
<dbReference type="InterPro" id="IPR002126">
    <property type="entry name" value="Cadherin-like_dom"/>
</dbReference>
<keyword evidence="13 19" id="KW-0472">Membrane</keyword>
<dbReference type="Pfam" id="PF01049">
    <property type="entry name" value="CADH_Y-type_LIR"/>
    <property type="match status" value="1"/>
</dbReference>
<dbReference type="InterPro" id="IPR027397">
    <property type="entry name" value="Catenin-bd_sf"/>
</dbReference>
<dbReference type="GO" id="GO:0016339">
    <property type="term" value="P:calcium-dependent cell-cell adhesion via plasma membrane cell adhesion molecules"/>
    <property type="evidence" value="ECO:0007669"/>
    <property type="project" value="TreeGrafter"/>
</dbReference>
<keyword evidence="11" id="KW-0965">Cell junction</keyword>
<dbReference type="GO" id="GO:0045296">
    <property type="term" value="F:cadherin binding"/>
    <property type="evidence" value="ECO:0007669"/>
    <property type="project" value="TreeGrafter"/>
</dbReference>
<evidence type="ECO:0000313" key="22">
    <source>
        <dbReference type="EMBL" id="TUD02858.1"/>
    </source>
</evidence>
<dbReference type="GO" id="GO:0044331">
    <property type="term" value="P:cell-cell adhesion mediated by cadherin"/>
    <property type="evidence" value="ECO:0007669"/>
    <property type="project" value="TreeGrafter"/>
</dbReference>
<feature type="domain" description="Cadherin" evidence="21">
    <location>
        <begin position="70"/>
        <end position="205"/>
    </location>
</feature>
<dbReference type="Gene3D" id="2.60.40.60">
    <property type="entry name" value="Cadherins"/>
    <property type="match status" value="5"/>
</dbReference>
<keyword evidence="14" id="KW-0325">Glycoprotein</keyword>
<evidence type="ECO:0000256" key="12">
    <source>
        <dbReference type="ARBA" id="ARBA00022989"/>
    </source>
</evidence>
<evidence type="ECO:0000259" key="21">
    <source>
        <dbReference type="PROSITE" id="PS50268"/>
    </source>
</evidence>
<evidence type="ECO:0000256" key="15">
    <source>
        <dbReference type="ARBA" id="ARBA00037319"/>
    </source>
</evidence>
<feature type="domain" description="Cadherin" evidence="21">
    <location>
        <begin position="206"/>
        <end position="320"/>
    </location>
</feature>
<evidence type="ECO:0000256" key="17">
    <source>
        <dbReference type="PROSITE-ProRule" id="PRU00043"/>
    </source>
</evidence>
<keyword evidence="23" id="KW-1185">Reference proteome</keyword>
<dbReference type="FunFam" id="2.60.40.60:FF:000009">
    <property type="entry name" value="Cadherin 24"/>
    <property type="match status" value="1"/>
</dbReference>
<dbReference type="InterPro" id="IPR000233">
    <property type="entry name" value="Cadherin_Y-type_LIR"/>
</dbReference>
<reference evidence="22 23" key="1">
    <citation type="journal article" date="2019" name="Genome Biol. Evol.">
        <title>Whole-Genome Sequencing of the Giant Devil Catfish, Bagarius yarrelli.</title>
        <authorList>
            <person name="Jiang W."/>
            <person name="Lv Y."/>
            <person name="Cheng L."/>
            <person name="Yang K."/>
            <person name="Chao B."/>
            <person name="Wang X."/>
            <person name="Li Y."/>
            <person name="Pan X."/>
            <person name="You X."/>
            <person name="Zhang Y."/>
            <person name="Yang J."/>
            <person name="Li J."/>
            <person name="Zhang X."/>
            <person name="Liu S."/>
            <person name="Sun C."/>
            <person name="Yang J."/>
            <person name="Shi Q."/>
        </authorList>
    </citation>
    <scope>NUCLEOTIDE SEQUENCE [LARGE SCALE GENOMIC DNA]</scope>
    <source>
        <strain evidence="22">JWS20170419001</strain>
        <tissue evidence="22">Muscle</tissue>
    </source>
</reference>
<dbReference type="InterPro" id="IPR015919">
    <property type="entry name" value="Cadherin-like_sf"/>
</dbReference>
<keyword evidence="4" id="KW-0165">Cleavage on pair of basic residues</keyword>
<dbReference type="GO" id="GO:0007156">
    <property type="term" value="P:homophilic cell adhesion via plasma membrane adhesion molecules"/>
    <property type="evidence" value="ECO:0007669"/>
    <property type="project" value="InterPro"/>
</dbReference>
<sequence>MAPWILKRGAHFSTVITLISLLTVSRGDAGDEGTSVRHLRREKRGWVWNQFFVLEEYAEDKPLYVGKLHSDFDKGDGSVKYVLSGEGAGTTFTLDDSTEQYILRAQATHRHTGHALEPESRFIVKIQDINDNEPKFLDGPYQATVPEMSAVGEVRVSLPDMDREVKGQYEVVIQAKDMAGQLGGLAGTTTVNITLSDVNDNPPHFPQKLYQISVPESAPVGTVVGHIEAHDLDLGVNAEMRYRVTDGHGREAFDISADSTNTYGVVTVKQRLDFETKQSYTLKVEAANTHTDTRFFANRLLSDITTMQVSVLDVDEPPQFSSALYYAEIREDAKIGTVLISVSARDPDAANSSVRYMIDRVSDPDQYFAVSVSSGSLKTVLPLDREKISWHNLTIVAIETNVNDNPPSIAHHHEAFLCDNAGAGQLVQSIRAVDADEPIGGQHFSYTLIPEAQKNPNFTLIDNHDNSARVLTRRGSWAFPSVYHLPITVSDGGTPIHSSTHILTIRVCECDPDGDVSSCQKAEPHTLPANLSTAALTTMLTCGSVALVMLLLMLFLSNSSTKKTLLSDEEENVRENIVHYDDEGGGEEDTVAFDITKLWRTHTEALCYAELVLDGVKPWHVDVKDVKTNTVKVRQEKPPEIQSLSNKHNTNANDSNVYSYVLARLCEVDLDAEAPPYDSLQTYAYEGEGSVAESLSSLQSNDDNEHNYDYLDEWGPRFHTLAQLYGTSESNV</sequence>
<evidence type="ECO:0000256" key="5">
    <source>
        <dbReference type="ARBA" id="ARBA00022692"/>
    </source>
</evidence>
<dbReference type="EMBL" id="VCAZ01000342">
    <property type="protein sequence ID" value="TUD02858.1"/>
    <property type="molecule type" value="Genomic_DNA"/>
</dbReference>
<feature type="domain" description="Cadherin" evidence="21">
    <location>
        <begin position="444"/>
        <end position="526"/>
    </location>
</feature>
<evidence type="ECO:0000256" key="6">
    <source>
        <dbReference type="ARBA" id="ARBA00022723"/>
    </source>
</evidence>
<dbReference type="Gene3D" id="4.10.900.10">
    <property type="entry name" value="TCF3-CBD (Catenin binding domain)"/>
    <property type="match status" value="1"/>
</dbReference>
<keyword evidence="12 19" id="KW-1133">Transmembrane helix</keyword>
<proteinExistence type="predicted"/>
<dbReference type="Pfam" id="PF00028">
    <property type="entry name" value="Cadherin"/>
    <property type="match status" value="2"/>
</dbReference>
<dbReference type="FunFam" id="2.60.40.60:FF:000265">
    <property type="entry name" value="Cadherin 12"/>
    <property type="match status" value="1"/>
</dbReference>
<feature type="signal peptide" evidence="20">
    <location>
        <begin position="1"/>
        <end position="29"/>
    </location>
</feature>
<dbReference type="GO" id="GO:0007043">
    <property type="term" value="P:cell-cell junction assembly"/>
    <property type="evidence" value="ECO:0007669"/>
    <property type="project" value="TreeGrafter"/>
</dbReference>
<dbReference type="CDD" id="cd11304">
    <property type="entry name" value="Cadherin_repeat"/>
    <property type="match status" value="3"/>
</dbReference>
<evidence type="ECO:0000256" key="1">
    <source>
        <dbReference type="ARBA" id="ARBA00004251"/>
    </source>
</evidence>
<keyword evidence="9 17" id="KW-0106">Calcium</keyword>
<name>A0A556VW84_BAGYA</name>
<dbReference type="SMART" id="SM00112">
    <property type="entry name" value="CA"/>
    <property type="match status" value="4"/>
</dbReference>
<feature type="transmembrane region" description="Helical" evidence="19">
    <location>
        <begin position="534"/>
        <end position="556"/>
    </location>
</feature>
<dbReference type="GO" id="GO:0002009">
    <property type="term" value="P:morphogenesis of an epithelium"/>
    <property type="evidence" value="ECO:0007669"/>
    <property type="project" value="UniProtKB-ARBA"/>
</dbReference>
<gene>
    <name evidence="22" type="ORF">Baya_16708</name>
</gene>
<evidence type="ECO:0000256" key="14">
    <source>
        <dbReference type="ARBA" id="ARBA00023180"/>
    </source>
</evidence>
<keyword evidence="10 18" id="KW-0130">Cell adhesion</keyword>
<evidence type="ECO:0000256" key="3">
    <source>
        <dbReference type="ARBA" id="ARBA00022475"/>
    </source>
</evidence>
<dbReference type="InterPro" id="IPR020894">
    <property type="entry name" value="Cadherin_CS"/>
</dbReference>
<keyword evidence="7 20" id="KW-0732">Signal</keyword>
<keyword evidence="8" id="KW-0677">Repeat</keyword>
<keyword evidence="5 18" id="KW-0812">Transmembrane</keyword>
<dbReference type="PANTHER" id="PTHR24027">
    <property type="entry name" value="CADHERIN-23"/>
    <property type="match status" value="1"/>
</dbReference>
<evidence type="ECO:0000313" key="23">
    <source>
        <dbReference type="Proteomes" id="UP000319801"/>
    </source>
</evidence>
<dbReference type="SUPFAM" id="SSF49313">
    <property type="entry name" value="Cadherin-like"/>
    <property type="match status" value="4"/>
</dbReference>
<keyword evidence="6" id="KW-0479">Metal-binding</keyword>
<evidence type="ECO:0000256" key="7">
    <source>
        <dbReference type="ARBA" id="ARBA00022729"/>
    </source>
</evidence>
<dbReference type="GO" id="GO:0000902">
    <property type="term" value="P:cell morphogenesis"/>
    <property type="evidence" value="ECO:0007669"/>
    <property type="project" value="TreeGrafter"/>
</dbReference>
<dbReference type="PROSITE" id="PS50268">
    <property type="entry name" value="CADHERIN_2"/>
    <property type="match status" value="4"/>
</dbReference>
<comment type="caution">
    <text evidence="22">The sequence shown here is derived from an EMBL/GenBank/DDBJ whole genome shotgun (WGS) entry which is preliminary data.</text>
</comment>
<evidence type="ECO:0000256" key="9">
    <source>
        <dbReference type="ARBA" id="ARBA00022837"/>
    </source>
</evidence>
<dbReference type="Proteomes" id="UP000319801">
    <property type="component" value="Unassembled WGS sequence"/>
</dbReference>
<dbReference type="FunFam" id="2.60.40.60:FF:000012">
    <property type="entry name" value="Cadherin 24"/>
    <property type="match status" value="1"/>
</dbReference>
<evidence type="ECO:0000256" key="16">
    <source>
        <dbReference type="ARBA" id="ARBA00040456"/>
    </source>
</evidence>
<feature type="chain" id="PRO_5021857021" description="Cadherin-20" evidence="20">
    <location>
        <begin position="30"/>
        <end position="732"/>
    </location>
</feature>
<evidence type="ECO:0000256" key="13">
    <source>
        <dbReference type="ARBA" id="ARBA00023136"/>
    </source>
</evidence>
<dbReference type="GO" id="GO:0016342">
    <property type="term" value="C:catenin complex"/>
    <property type="evidence" value="ECO:0007669"/>
    <property type="project" value="TreeGrafter"/>
</dbReference>
<evidence type="ECO:0000256" key="19">
    <source>
        <dbReference type="SAM" id="Phobius"/>
    </source>
</evidence>
<dbReference type="OrthoDB" id="6252479at2759"/>
<dbReference type="GO" id="GO:0016477">
    <property type="term" value="P:cell migration"/>
    <property type="evidence" value="ECO:0007669"/>
    <property type="project" value="TreeGrafter"/>
</dbReference>
<dbReference type="FunFam" id="4.10.900.10:FF:000001">
    <property type="entry name" value="Cadherin 2"/>
    <property type="match status" value="1"/>
</dbReference>
<dbReference type="InterPro" id="IPR039808">
    <property type="entry name" value="Cadherin"/>
</dbReference>
<evidence type="ECO:0000256" key="11">
    <source>
        <dbReference type="ARBA" id="ARBA00022949"/>
    </source>
</evidence>
<evidence type="ECO:0000256" key="20">
    <source>
        <dbReference type="SAM" id="SignalP"/>
    </source>
</evidence>
<comment type="function">
    <text evidence="15">Cadherins are calcium-dependent cell adhesion proteins. They preferentially interact with themselves in a homophilic manner in connecting cells; cadherins may thus contribute to the sorting of heterogeneous cell types.</text>
</comment>
<dbReference type="AlphaFoldDB" id="A0A556VW84"/>
<evidence type="ECO:0000256" key="4">
    <source>
        <dbReference type="ARBA" id="ARBA00022685"/>
    </source>
</evidence>
<dbReference type="GO" id="GO:0005509">
    <property type="term" value="F:calcium ion binding"/>
    <property type="evidence" value="ECO:0007669"/>
    <property type="project" value="UniProtKB-UniRule"/>
</dbReference>
<dbReference type="GO" id="GO:0005912">
    <property type="term" value="C:adherens junction"/>
    <property type="evidence" value="ECO:0007669"/>
    <property type="project" value="UniProtKB-SubCell"/>
</dbReference>
<comment type="subcellular location">
    <subcellularLocation>
        <location evidence="2">Cell junction</location>
        <location evidence="2">Adherens junction</location>
    </subcellularLocation>
    <subcellularLocation>
        <location evidence="1 18">Cell membrane</location>
        <topology evidence="1 18">Single-pass type I membrane protein</topology>
    </subcellularLocation>
</comment>
<dbReference type="GO" id="GO:0008013">
    <property type="term" value="F:beta-catenin binding"/>
    <property type="evidence" value="ECO:0007669"/>
    <property type="project" value="TreeGrafter"/>
</dbReference>
<accession>A0A556VW84</accession>
<dbReference type="PANTHER" id="PTHR24027:SF84">
    <property type="entry name" value="CADHERIN-20"/>
    <property type="match status" value="1"/>
</dbReference>
<keyword evidence="3" id="KW-1003">Cell membrane</keyword>
<dbReference type="FunFam" id="2.60.40.60:FF:000288">
    <property type="entry name" value="cadherin-12 isoform X2"/>
    <property type="match status" value="1"/>
</dbReference>
<evidence type="ECO:0000256" key="18">
    <source>
        <dbReference type="RuleBase" id="RU003318"/>
    </source>
</evidence>
<feature type="domain" description="Cadherin" evidence="21">
    <location>
        <begin position="321"/>
        <end position="458"/>
    </location>
</feature>
<dbReference type="GO" id="GO:0034332">
    <property type="term" value="P:adherens junction organization"/>
    <property type="evidence" value="ECO:0007669"/>
    <property type="project" value="TreeGrafter"/>
</dbReference>